<dbReference type="InterPro" id="IPR020575">
    <property type="entry name" value="Hsp90_N"/>
</dbReference>
<dbReference type="InterPro" id="IPR056471">
    <property type="entry name" value="HD-CE"/>
</dbReference>
<gene>
    <name evidence="6" type="ORF">LCGC14_1466020</name>
</gene>
<feature type="domain" description="HD-CE" evidence="5">
    <location>
        <begin position="34"/>
        <end position="290"/>
    </location>
</feature>
<accession>A0A0F9JDR8</accession>
<dbReference type="InterPro" id="IPR036890">
    <property type="entry name" value="HATPase_C_sf"/>
</dbReference>
<dbReference type="GO" id="GO:0051082">
    <property type="term" value="F:unfolded protein binding"/>
    <property type="evidence" value="ECO:0007669"/>
    <property type="project" value="InterPro"/>
</dbReference>
<dbReference type="InterPro" id="IPR001404">
    <property type="entry name" value="Hsp90_fam"/>
</dbReference>
<sequence>RTAEAQACKTALAQQECMPSVQTVLAQAGTALTDFTLHDSGHAFRVAERMIEIIPAKVLPRMSAFELSLLLLSAYCHDIGMSPERRKVTSHYEYLLTGAPGDLDEAALGMFQKWLDDEGTDIVPPIAGGSATVEAIRLAQEVVTHYSRSRHNDWSEDWMRTNLSGHGLGNYTNWLDDLVLICRSHHFGYQALCGDEFDPKLVPATNKLVHMRYLACVLRLADVLEFDPERTPDVILRHRDVRPRSLVYWWKDHFVAPAKEGDGYVVHAEPPNAKIHRAIEISLDEVDQEMSLCWRISTEKHFEKASGFRKDLPHTWDVLPRVHRNIRPKGDVYEYVNGAFRPNTQKLLELLSGVQLYGDSLVALRELIQNAFDAVTEQIAYQVLEAKDRGTKVDVTALREMSLVDVQLEKKGADHWLVCTDDGVGMTKEIITQHLLVSGNPRRHQVLALERRCRAAEFAFNRAGQFGIGVLSYFMLADRVEIRTMRSDRPGDADPTGWYFESEGVGSFGELRKERGLTHGTEVRLRLRPDTIGDPKAWYDKVATYLRKGLARVPCSFRFHSDSLESQPVALSPGWTLNEDDLRDWLQDGLAYQVNPAWRSQGEYPEELLPSAKRREREERRERLAAAAEELARTSQWIHEEGVLPNDIGTYRIHLPYFSLCDGESLGFLWVQRRDGLKHIQTIDKGCLFYPRDRVRMSWLGNCVNKLEAKDRVLGRGFDRSPGRRPHSAFAEVDFHSADAGRINVDRNRLVLAGPGVDAVNWLEDRALNMRAQFTMDRPDSVYSYLNSILSRTVAGTQEPHWLQFGDHKAIWDKVSFPMVTSQAFKYRPFPHGQMVRLDEQEVQVLPSVPGVDGAEHYTGYSWATGPIPPDRVVCLRSPMGPACPVWTKMPALGEQDNPNFLKAAFPPKWSQLCGVKLYEYSAGLVVWNPANPLIRTLLDRGFQWPEGTHTGRADPLAIKDQLLDDRDRAAAWILETALSGERDIWDALPERDAAFLPALWKCGLDYDTIHANEIPIVVWVQDFTHSRLEILSPEDWRTIGERDKSIQDYMPTPDPAWCLTVDDPD</sequence>
<dbReference type="GO" id="GO:0140662">
    <property type="term" value="F:ATP-dependent protein folding chaperone"/>
    <property type="evidence" value="ECO:0007669"/>
    <property type="project" value="InterPro"/>
</dbReference>
<dbReference type="PANTHER" id="PTHR11528">
    <property type="entry name" value="HEAT SHOCK PROTEIN 90 FAMILY MEMBER"/>
    <property type="match status" value="1"/>
</dbReference>
<evidence type="ECO:0000256" key="2">
    <source>
        <dbReference type="ARBA" id="ARBA00022741"/>
    </source>
</evidence>
<dbReference type="EMBL" id="LAZR01010261">
    <property type="protein sequence ID" value="KKM67944.1"/>
    <property type="molecule type" value="Genomic_DNA"/>
</dbReference>
<dbReference type="AlphaFoldDB" id="A0A0F9JDR8"/>
<reference evidence="6" key="1">
    <citation type="journal article" date="2015" name="Nature">
        <title>Complex archaea that bridge the gap between prokaryotes and eukaryotes.</title>
        <authorList>
            <person name="Spang A."/>
            <person name="Saw J.H."/>
            <person name="Jorgensen S.L."/>
            <person name="Zaremba-Niedzwiedzka K."/>
            <person name="Martijn J."/>
            <person name="Lind A.E."/>
            <person name="van Eijk R."/>
            <person name="Schleper C."/>
            <person name="Guy L."/>
            <person name="Ettema T.J."/>
        </authorList>
    </citation>
    <scope>NUCLEOTIDE SEQUENCE</scope>
</reference>
<feature type="non-terminal residue" evidence="6">
    <location>
        <position position="1"/>
    </location>
</feature>
<proteinExistence type="inferred from homology"/>
<evidence type="ECO:0000259" key="5">
    <source>
        <dbReference type="Pfam" id="PF24391"/>
    </source>
</evidence>
<dbReference type="PRINTS" id="PR00775">
    <property type="entry name" value="HEATSHOCK90"/>
</dbReference>
<keyword evidence="3" id="KW-0067">ATP-binding</keyword>
<dbReference type="SUPFAM" id="SSF55874">
    <property type="entry name" value="ATPase domain of HSP90 chaperone/DNA topoisomerase II/histidine kinase"/>
    <property type="match status" value="1"/>
</dbReference>
<protein>
    <recommendedName>
        <fullName evidence="5">HD-CE domain-containing protein</fullName>
    </recommendedName>
</protein>
<dbReference type="GO" id="GO:0016887">
    <property type="term" value="F:ATP hydrolysis activity"/>
    <property type="evidence" value="ECO:0007669"/>
    <property type="project" value="InterPro"/>
</dbReference>
<dbReference type="Gene3D" id="3.30.565.10">
    <property type="entry name" value="Histidine kinase-like ATPase, C-terminal domain"/>
    <property type="match status" value="1"/>
</dbReference>
<evidence type="ECO:0000256" key="1">
    <source>
        <dbReference type="ARBA" id="ARBA00008239"/>
    </source>
</evidence>
<evidence type="ECO:0000313" key="6">
    <source>
        <dbReference type="EMBL" id="KKM67944.1"/>
    </source>
</evidence>
<name>A0A0F9JDR8_9ZZZZ</name>
<keyword evidence="4" id="KW-0143">Chaperone</keyword>
<evidence type="ECO:0000256" key="3">
    <source>
        <dbReference type="ARBA" id="ARBA00022840"/>
    </source>
</evidence>
<organism evidence="6">
    <name type="scientific">marine sediment metagenome</name>
    <dbReference type="NCBI Taxonomy" id="412755"/>
    <lineage>
        <taxon>unclassified sequences</taxon>
        <taxon>metagenomes</taxon>
        <taxon>ecological metagenomes</taxon>
    </lineage>
</organism>
<dbReference type="GO" id="GO:0005524">
    <property type="term" value="F:ATP binding"/>
    <property type="evidence" value="ECO:0007669"/>
    <property type="project" value="UniProtKB-KW"/>
</dbReference>
<dbReference type="Pfam" id="PF24391">
    <property type="entry name" value="HD-CE"/>
    <property type="match status" value="1"/>
</dbReference>
<keyword evidence="2" id="KW-0547">Nucleotide-binding</keyword>
<comment type="similarity">
    <text evidence="1">Belongs to the heat shock protein 90 family.</text>
</comment>
<comment type="caution">
    <text evidence="6">The sequence shown here is derived from an EMBL/GenBank/DDBJ whole genome shotgun (WGS) entry which is preliminary data.</text>
</comment>
<evidence type="ECO:0000256" key="4">
    <source>
        <dbReference type="ARBA" id="ARBA00023186"/>
    </source>
</evidence>
<dbReference type="SUPFAM" id="SSF109604">
    <property type="entry name" value="HD-domain/PDEase-like"/>
    <property type="match status" value="1"/>
</dbReference>